<evidence type="ECO:0000313" key="2">
    <source>
        <dbReference type="EMBL" id="EFQ35022.1"/>
    </source>
</evidence>
<name>E3QVY4_COLGM</name>
<organism evidence="3">
    <name type="scientific">Colletotrichum graminicola (strain M1.001 / M2 / FGSC 10212)</name>
    <name type="common">Maize anthracnose fungus</name>
    <name type="synonym">Glomerella graminicola</name>
    <dbReference type="NCBI Taxonomy" id="645133"/>
    <lineage>
        <taxon>Eukaryota</taxon>
        <taxon>Fungi</taxon>
        <taxon>Dikarya</taxon>
        <taxon>Ascomycota</taxon>
        <taxon>Pezizomycotina</taxon>
        <taxon>Sordariomycetes</taxon>
        <taxon>Hypocreomycetidae</taxon>
        <taxon>Glomerellales</taxon>
        <taxon>Glomerellaceae</taxon>
        <taxon>Colletotrichum</taxon>
        <taxon>Colletotrichum graminicola species complex</taxon>
    </lineage>
</organism>
<dbReference type="VEuPathDB" id="FungiDB:GLRG_10166"/>
<accession>E3QVY4</accession>
<dbReference type="EMBL" id="GG697387">
    <property type="protein sequence ID" value="EFQ35022.1"/>
    <property type="molecule type" value="Genomic_DNA"/>
</dbReference>
<feature type="region of interest" description="Disordered" evidence="1">
    <location>
        <begin position="48"/>
        <end position="74"/>
    </location>
</feature>
<protein>
    <submittedName>
        <fullName evidence="2">Uncharacterized protein</fullName>
    </submittedName>
</protein>
<gene>
    <name evidence="2" type="ORF">GLRG_10166</name>
</gene>
<keyword evidence="3" id="KW-1185">Reference proteome</keyword>
<dbReference type="RefSeq" id="XP_008099042.1">
    <property type="nucleotide sequence ID" value="XM_008100851.1"/>
</dbReference>
<dbReference type="HOGENOM" id="CLU_2687687_0_0_1"/>
<dbReference type="GeneID" id="24415531"/>
<evidence type="ECO:0000256" key="1">
    <source>
        <dbReference type="SAM" id="MobiDB-lite"/>
    </source>
</evidence>
<reference evidence="3" key="1">
    <citation type="journal article" date="2012" name="Nat. Genet.">
        <title>Lifestyle transitions in plant pathogenic Colletotrichum fungi deciphered by genome and transcriptome analyses.</title>
        <authorList>
            <person name="O'Connell R.J."/>
            <person name="Thon M.R."/>
            <person name="Hacquard S."/>
            <person name="Amyotte S.G."/>
            <person name="Kleemann J."/>
            <person name="Torres M.F."/>
            <person name="Damm U."/>
            <person name="Buiate E.A."/>
            <person name="Epstein L."/>
            <person name="Alkan N."/>
            <person name="Altmueller J."/>
            <person name="Alvarado-Balderrama L."/>
            <person name="Bauser C.A."/>
            <person name="Becker C."/>
            <person name="Birren B.W."/>
            <person name="Chen Z."/>
            <person name="Choi J."/>
            <person name="Crouch J.A."/>
            <person name="Duvick J.P."/>
            <person name="Farman M.A."/>
            <person name="Gan P."/>
            <person name="Heiman D."/>
            <person name="Henrissat B."/>
            <person name="Howard R.J."/>
            <person name="Kabbage M."/>
            <person name="Koch C."/>
            <person name="Kracher B."/>
            <person name="Kubo Y."/>
            <person name="Law A.D."/>
            <person name="Lebrun M.-H."/>
            <person name="Lee Y.-H."/>
            <person name="Miyara I."/>
            <person name="Moore N."/>
            <person name="Neumann U."/>
            <person name="Nordstroem K."/>
            <person name="Panaccione D.G."/>
            <person name="Panstruga R."/>
            <person name="Place M."/>
            <person name="Proctor R.H."/>
            <person name="Prusky D."/>
            <person name="Rech G."/>
            <person name="Reinhardt R."/>
            <person name="Rollins J.A."/>
            <person name="Rounsley S."/>
            <person name="Schardl C.L."/>
            <person name="Schwartz D.C."/>
            <person name="Shenoy N."/>
            <person name="Shirasu K."/>
            <person name="Sikhakolli U.R."/>
            <person name="Stueber K."/>
            <person name="Sukno S.A."/>
            <person name="Sweigard J.A."/>
            <person name="Takano Y."/>
            <person name="Takahara H."/>
            <person name="Trail F."/>
            <person name="van der Does H.C."/>
            <person name="Voll L.M."/>
            <person name="Will I."/>
            <person name="Young S."/>
            <person name="Zeng Q."/>
            <person name="Zhang J."/>
            <person name="Zhou S."/>
            <person name="Dickman M.B."/>
            <person name="Schulze-Lefert P."/>
            <person name="Ver Loren van Themaat E."/>
            <person name="Ma L.-J."/>
            <person name="Vaillancourt L.J."/>
        </authorList>
    </citation>
    <scope>NUCLEOTIDE SEQUENCE [LARGE SCALE GENOMIC DNA]</scope>
    <source>
        <strain evidence="3">M1.001 / M2 / FGSC 10212</strain>
    </source>
</reference>
<evidence type="ECO:0000313" key="3">
    <source>
        <dbReference type="Proteomes" id="UP000008782"/>
    </source>
</evidence>
<dbReference type="AlphaFoldDB" id="E3QVY4"/>
<proteinExistence type="predicted"/>
<sequence>MGALKLSPDGFPWQMGVPIRCAPSVYASTAGRLGQYIVQLQRCDFGEHRTEESHGNQLGTTGRANMEPGRRDEV</sequence>
<dbReference type="Proteomes" id="UP000008782">
    <property type="component" value="Unassembled WGS sequence"/>
</dbReference>